<evidence type="ECO:0000256" key="2">
    <source>
        <dbReference type="SAM" id="SignalP"/>
    </source>
</evidence>
<keyword evidence="2" id="KW-0732">Signal</keyword>
<evidence type="ECO:0000256" key="1">
    <source>
        <dbReference type="PROSITE-ProRule" id="PRU00409"/>
    </source>
</evidence>
<reference evidence="4" key="1">
    <citation type="submission" date="2021-01" db="EMBL/GenBank/DDBJ databases">
        <authorList>
            <person name="Corre E."/>
            <person name="Pelletier E."/>
            <person name="Niang G."/>
            <person name="Scheremetjew M."/>
            <person name="Finn R."/>
            <person name="Kale V."/>
            <person name="Holt S."/>
            <person name="Cochrane G."/>
            <person name="Meng A."/>
            <person name="Brown T."/>
            <person name="Cohen L."/>
        </authorList>
    </citation>
    <scope>NUCLEOTIDE SEQUENCE</scope>
    <source>
        <strain evidence="4">CCAP1064/1</strain>
    </source>
</reference>
<evidence type="ECO:0000313" key="4">
    <source>
        <dbReference type="EMBL" id="CAD8426577.1"/>
    </source>
</evidence>
<gene>
    <name evidence="4" type="ORF">PINE0816_LOCUS22741</name>
</gene>
<dbReference type="InterPro" id="IPR004344">
    <property type="entry name" value="TTL/TTLL_fam"/>
</dbReference>
<protein>
    <recommendedName>
        <fullName evidence="3">ATP-grasp domain-containing protein</fullName>
    </recommendedName>
</protein>
<accession>A0A7S0CMU2</accession>
<feature type="signal peptide" evidence="2">
    <location>
        <begin position="1"/>
        <end position="17"/>
    </location>
</feature>
<dbReference type="PROSITE" id="PS50975">
    <property type="entry name" value="ATP_GRASP"/>
    <property type="match status" value="1"/>
</dbReference>
<dbReference type="GO" id="GO:0005524">
    <property type="term" value="F:ATP binding"/>
    <property type="evidence" value="ECO:0007669"/>
    <property type="project" value="UniProtKB-UniRule"/>
</dbReference>
<dbReference type="PANTHER" id="PTHR46069:SF1">
    <property type="entry name" value="CHROMOSOME UNDETERMINED SCAFFOLD_125, WHOLE GENOME SHOTGUN SEQUENCE"/>
    <property type="match status" value="1"/>
</dbReference>
<dbReference type="PANTHER" id="PTHR46069">
    <property type="entry name" value="TUBULIN TYROSINE LIGASE"/>
    <property type="match status" value="1"/>
</dbReference>
<feature type="domain" description="ATP-grasp" evidence="3">
    <location>
        <begin position="78"/>
        <end position="327"/>
    </location>
</feature>
<feature type="chain" id="PRO_5030638444" description="ATP-grasp domain-containing protein" evidence="2">
    <location>
        <begin position="18"/>
        <end position="368"/>
    </location>
</feature>
<dbReference type="Pfam" id="PF03133">
    <property type="entry name" value="TTL"/>
    <property type="match status" value="1"/>
</dbReference>
<keyword evidence="1" id="KW-0067">ATP-binding</keyword>
<sequence length="368" mass="42009">MYLFNAVWLVRAQGILAQILEKWQAKYRDLRLPFAPKSYVLTLPIFSETNNQHTIGGIENTKEMSSVFRTAFEQALHRSGFPGFHTDSNSDNIIIPDEDSREMSNQKDQVWILKPSITNQAVGISLVRSTSQLRNAIHASDDIQKAGDFVLQRYIPPLLLDGRKFHLRVFLLLTGNLTAYVAKDFLAIFSLEPYEGANLDHTRAHLTNIAHQEVLSDEDQHRCMRRFDETTQDMLDSGVVKTICEAEKRIESVKDRVMKIIAEMVEAVSSELTFSSKDNCFEIFGLDFMIDPDWNTWLLEANAEPDLSKAGERLQYLIDDMLMDTLDLVIGQDTRFQGNMAPTSFDDMNKSNGSTCFVKVYERKGRSF</sequence>
<keyword evidence="1" id="KW-0547">Nucleotide-binding</keyword>
<name>A0A7S0CMU2_9STRA</name>
<dbReference type="AlphaFoldDB" id="A0A7S0CMU2"/>
<dbReference type="GO" id="GO:0046872">
    <property type="term" value="F:metal ion binding"/>
    <property type="evidence" value="ECO:0007669"/>
    <property type="project" value="InterPro"/>
</dbReference>
<dbReference type="Gene3D" id="3.30.470.20">
    <property type="entry name" value="ATP-grasp fold, B domain"/>
    <property type="match status" value="1"/>
</dbReference>
<dbReference type="EMBL" id="HBEL01049164">
    <property type="protein sequence ID" value="CAD8426577.1"/>
    <property type="molecule type" value="Transcribed_RNA"/>
</dbReference>
<dbReference type="SUPFAM" id="SSF56059">
    <property type="entry name" value="Glutathione synthetase ATP-binding domain-like"/>
    <property type="match status" value="1"/>
</dbReference>
<evidence type="ECO:0000259" key="3">
    <source>
        <dbReference type="PROSITE" id="PS50975"/>
    </source>
</evidence>
<dbReference type="InterPro" id="IPR011761">
    <property type="entry name" value="ATP-grasp"/>
</dbReference>
<proteinExistence type="predicted"/>
<organism evidence="4">
    <name type="scientific">Proboscia inermis</name>
    <dbReference type="NCBI Taxonomy" id="420281"/>
    <lineage>
        <taxon>Eukaryota</taxon>
        <taxon>Sar</taxon>
        <taxon>Stramenopiles</taxon>
        <taxon>Ochrophyta</taxon>
        <taxon>Bacillariophyta</taxon>
        <taxon>Coscinodiscophyceae</taxon>
        <taxon>Rhizosoleniophycidae</taxon>
        <taxon>Rhizosoleniales</taxon>
        <taxon>Rhizosoleniaceae</taxon>
        <taxon>Proboscia</taxon>
    </lineage>
</organism>
<dbReference type="PROSITE" id="PS51221">
    <property type="entry name" value="TTL"/>
    <property type="match status" value="1"/>
</dbReference>